<proteinExistence type="inferred from homology"/>
<evidence type="ECO:0000259" key="9">
    <source>
        <dbReference type="Pfam" id="PF00565"/>
    </source>
</evidence>
<evidence type="ECO:0000256" key="6">
    <source>
        <dbReference type="ARBA" id="ARBA00023125"/>
    </source>
</evidence>
<keyword evidence="4" id="KW-0949">S-adenosyl-L-methionine</keyword>
<accession>A0A1M7RU77</accession>
<dbReference type="EMBL" id="FRDJ01000001">
    <property type="protein sequence ID" value="SHN49764.1"/>
    <property type="molecule type" value="Genomic_DNA"/>
</dbReference>
<dbReference type="PANTHER" id="PTHR13370:SF3">
    <property type="entry name" value="TRNA (GUANINE(10)-N2)-METHYLTRANSFERASE HOMOLOG"/>
    <property type="match status" value="1"/>
</dbReference>
<dbReference type="Gene3D" id="3.40.50.150">
    <property type="entry name" value="Vaccinia Virus protein VP39"/>
    <property type="match status" value="1"/>
</dbReference>
<evidence type="ECO:0000256" key="7">
    <source>
        <dbReference type="ARBA" id="ARBA00049120"/>
    </source>
</evidence>
<dbReference type="EC" id="2.1.1.-" evidence="8"/>
<evidence type="ECO:0000256" key="3">
    <source>
        <dbReference type="ARBA" id="ARBA00022679"/>
    </source>
</evidence>
<comment type="catalytic activity">
    <reaction evidence="7">
        <text>a 2'-deoxycytidine in DNA + S-adenosyl-L-methionine = an N(4)-methyl-2'-deoxycytidine in DNA + S-adenosyl-L-homocysteine + H(+)</text>
        <dbReference type="Rhea" id="RHEA:16857"/>
        <dbReference type="Rhea" id="RHEA-COMP:11369"/>
        <dbReference type="Rhea" id="RHEA-COMP:13674"/>
        <dbReference type="ChEBI" id="CHEBI:15378"/>
        <dbReference type="ChEBI" id="CHEBI:57856"/>
        <dbReference type="ChEBI" id="CHEBI:59789"/>
        <dbReference type="ChEBI" id="CHEBI:85452"/>
        <dbReference type="ChEBI" id="CHEBI:137933"/>
        <dbReference type="EC" id="2.1.1.113"/>
    </reaction>
</comment>
<dbReference type="AlphaFoldDB" id="A0A1M7RU77"/>
<name>A0A1M7RU77_FERGO</name>
<evidence type="ECO:0000256" key="1">
    <source>
        <dbReference type="ARBA" id="ARBA00010203"/>
    </source>
</evidence>
<dbReference type="GO" id="GO:0003677">
    <property type="term" value="F:DNA binding"/>
    <property type="evidence" value="ECO:0007669"/>
    <property type="project" value="UniProtKB-KW"/>
</dbReference>
<dbReference type="PANTHER" id="PTHR13370">
    <property type="entry name" value="RNA METHYLASE-RELATED"/>
    <property type="match status" value="1"/>
</dbReference>
<dbReference type="GO" id="GO:0008170">
    <property type="term" value="F:N-methyltransferase activity"/>
    <property type="evidence" value="ECO:0007669"/>
    <property type="project" value="InterPro"/>
</dbReference>
<keyword evidence="6" id="KW-0238">DNA-binding</keyword>
<feature type="domain" description="DNA methylase N-4/N-6" evidence="10">
    <location>
        <begin position="30"/>
        <end position="260"/>
    </location>
</feature>
<dbReference type="Gene3D" id="2.40.50.90">
    <property type="match status" value="1"/>
</dbReference>
<dbReference type="InterPro" id="IPR002941">
    <property type="entry name" value="DNA_methylase_N4/N6"/>
</dbReference>
<dbReference type="InterPro" id="IPR029063">
    <property type="entry name" value="SAM-dependent_MTases_sf"/>
</dbReference>
<evidence type="ECO:0000256" key="4">
    <source>
        <dbReference type="ARBA" id="ARBA00022691"/>
    </source>
</evidence>
<dbReference type="InterPro" id="IPR035437">
    <property type="entry name" value="SNase_OB-fold_sf"/>
</dbReference>
<evidence type="ECO:0000256" key="8">
    <source>
        <dbReference type="RuleBase" id="RU362026"/>
    </source>
</evidence>
<dbReference type="Pfam" id="PF01555">
    <property type="entry name" value="N6_N4_Mtase"/>
    <property type="match status" value="1"/>
</dbReference>
<sequence length="438" mass="50374">MSTQKNNFVPRAKIIIGDSRKMREVNDEEVDLIVTSPPYWHIKDYGVNGQIGYGQTLHEYLNSLYCVWSESYRVLRNGGRLCVNVGDQFARAVVYGRYKVIPIHAEIIAQCEDIGFDFMGSIIWQKKTTMNTTGGANVMGSYPYPPNGIVELDYEYILIFKKPGDNKKVPKEVKEASKLSKEEWKEYFSGHWTFGGTKQIGHEAMFPEELPRRLIKMFTFVGDTVLDPFLGSGTTAKVALELNRNVIGYEINKDFLEMIKTKIGIGQNIFLTSENIQIIEREQEFKEQSTNNYVPRIKDAKPQIEPNKLKFTGERLYRVVDIIDECTLKLDTGLAVRFLGIKIEKKKEAIEYLQKYVLGKNVFLKLESAVIVDSGTLIAYIYLKNKIFINAYLIKSGIAVPDFEVEHRYKNKFLGLWEEIRSVKRMDSEHSYKPVGFK</sequence>
<dbReference type="GO" id="GO:0009307">
    <property type="term" value="P:DNA restriction-modification system"/>
    <property type="evidence" value="ECO:0007669"/>
    <property type="project" value="UniProtKB-KW"/>
</dbReference>
<dbReference type="GO" id="GO:0032259">
    <property type="term" value="P:methylation"/>
    <property type="evidence" value="ECO:0007669"/>
    <property type="project" value="UniProtKB-KW"/>
</dbReference>
<dbReference type="STRING" id="1121883.SAMN02745226_00166"/>
<comment type="similarity">
    <text evidence="1">Belongs to the N(4)/N(6)-methyltransferase family. N(4) subfamily.</text>
</comment>
<dbReference type="PROSITE" id="PS00093">
    <property type="entry name" value="N4_MTASE"/>
    <property type="match status" value="1"/>
</dbReference>
<evidence type="ECO:0000259" key="10">
    <source>
        <dbReference type="Pfam" id="PF01555"/>
    </source>
</evidence>
<evidence type="ECO:0000256" key="5">
    <source>
        <dbReference type="ARBA" id="ARBA00022747"/>
    </source>
</evidence>
<keyword evidence="3" id="KW-0808">Transferase</keyword>
<dbReference type="Proteomes" id="UP000184207">
    <property type="component" value="Unassembled WGS sequence"/>
</dbReference>
<dbReference type="CDD" id="cd02440">
    <property type="entry name" value="AdoMet_MTases"/>
    <property type="match status" value="1"/>
</dbReference>
<dbReference type="SUPFAM" id="SSF50199">
    <property type="entry name" value="Staphylococcal nuclease"/>
    <property type="match status" value="1"/>
</dbReference>
<protein>
    <recommendedName>
        <fullName evidence="8">Methyltransferase</fullName>
        <ecNumber evidence="8">2.1.1.-</ecNumber>
    </recommendedName>
</protein>
<keyword evidence="12" id="KW-1185">Reference proteome</keyword>
<dbReference type="InterPro" id="IPR001091">
    <property type="entry name" value="RM_Methyltransferase"/>
</dbReference>
<feature type="domain" description="TNase-like" evidence="9">
    <location>
        <begin position="347"/>
        <end position="414"/>
    </location>
</feature>
<evidence type="ECO:0000313" key="12">
    <source>
        <dbReference type="Proteomes" id="UP000184207"/>
    </source>
</evidence>
<dbReference type="GO" id="GO:0005737">
    <property type="term" value="C:cytoplasm"/>
    <property type="evidence" value="ECO:0007669"/>
    <property type="project" value="TreeGrafter"/>
</dbReference>
<gene>
    <name evidence="11" type="ORF">SAMN02745226_00166</name>
</gene>
<dbReference type="InterPro" id="IPR017985">
    <property type="entry name" value="MeTrfase_CN4_CS"/>
</dbReference>
<dbReference type="RefSeq" id="WP_072757329.1">
    <property type="nucleotide sequence ID" value="NZ_FRDJ01000001.1"/>
</dbReference>
<dbReference type="GO" id="GO:0009007">
    <property type="term" value="F:site-specific DNA-methyltransferase (adenine-specific) activity"/>
    <property type="evidence" value="ECO:0007669"/>
    <property type="project" value="TreeGrafter"/>
</dbReference>
<dbReference type="Pfam" id="PF00565">
    <property type="entry name" value="SNase"/>
    <property type="match status" value="1"/>
</dbReference>
<keyword evidence="5" id="KW-0680">Restriction system</keyword>
<organism evidence="11 12">
    <name type="scientific">Fervidobacterium gondwanense DSM 13020</name>
    <dbReference type="NCBI Taxonomy" id="1121883"/>
    <lineage>
        <taxon>Bacteria</taxon>
        <taxon>Thermotogati</taxon>
        <taxon>Thermotogota</taxon>
        <taxon>Thermotogae</taxon>
        <taxon>Thermotogales</taxon>
        <taxon>Fervidobacteriaceae</taxon>
        <taxon>Fervidobacterium</taxon>
    </lineage>
</organism>
<dbReference type="PRINTS" id="PR00508">
    <property type="entry name" value="S21N4MTFRASE"/>
</dbReference>
<evidence type="ECO:0000313" key="11">
    <source>
        <dbReference type="EMBL" id="SHN49764.1"/>
    </source>
</evidence>
<keyword evidence="2 11" id="KW-0489">Methyltransferase</keyword>
<dbReference type="SUPFAM" id="SSF53335">
    <property type="entry name" value="S-adenosyl-L-methionine-dependent methyltransferases"/>
    <property type="match status" value="1"/>
</dbReference>
<dbReference type="InterPro" id="IPR016071">
    <property type="entry name" value="Staphylococal_nuclease_OB-fold"/>
</dbReference>
<evidence type="ECO:0000256" key="2">
    <source>
        <dbReference type="ARBA" id="ARBA00022603"/>
    </source>
</evidence>
<dbReference type="GO" id="GO:0015667">
    <property type="term" value="F:site-specific DNA-methyltransferase (cytosine-N4-specific) activity"/>
    <property type="evidence" value="ECO:0007669"/>
    <property type="project" value="UniProtKB-EC"/>
</dbReference>
<reference evidence="12" key="1">
    <citation type="submission" date="2016-12" db="EMBL/GenBank/DDBJ databases">
        <authorList>
            <person name="Varghese N."/>
            <person name="Submissions S."/>
        </authorList>
    </citation>
    <scope>NUCLEOTIDE SEQUENCE [LARGE SCALE GENOMIC DNA]</scope>
    <source>
        <strain evidence="12">DSM 13020</strain>
    </source>
</reference>